<dbReference type="GeneID" id="136088183"/>
<keyword evidence="2" id="KW-1185">Reference proteome</keyword>
<evidence type="ECO:0000313" key="3">
    <source>
        <dbReference type="RefSeq" id="XP_065667933.1"/>
    </source>
</evidence>
<protein>
    <submittedName>
        <fullName evidence="3">Uncharacterized protein LOC136088183</fullName>
    </submittedName>
</protein>
<gene>
    <name evidence="3" type="primary">LOC136088183</name>
</gene>
<dbReference type="InterPro" id="IPR041426">
    <property type="entry name" value="Mos1_HTH"/>
</dbReference>
<dbReference type="PANTHER" id="PTHR46060:SF1">
    <property type="entry name" value="MARINER MOS1 TRANSPOSASE-LIKE PROTEIN"/>
    <property type="match status" value="1"/>
</dbReference>
<dbReference type="Gene3D" id="1.10.10.1450">
    <property type="match status" value="1"/>
</dbReference>
<dbReference type="Pfam" id="PF17906">
    <property type="entry name" value="HTH_48"/>
    <property type="match status" value="1"/>
</dbReference>
<sequence length="125" mass="14677">MELNREHFRAMIFYDFRRGLSQQECVNQLNLTFGDESPSETTVYCWYSEFNRGRSFLSNEFREGRPKSTVVPENIDAVHEIIKQDRHVAYCEIEASLSISSTSIYAILHENLAVRKLCLRWIPLI</sequence>
<reference evidence="3" key="1">
    <citation type="submission" date="2025-08" db="UniProtKB">
        <authorList>
            <consortium name="RefSeq"/>
        </authorList>
    </citation>
    <scope>IDENTIFICATION</scope>
</reference>
<evidence type="ECO:0000259" key="1">
    <source>
        <dbReference type="Pfam" id="PF17906"/>
    </source>
</evidence>
<dbReference type="InterPro" id="IPR052709">
    <property type="entry name" value="Transposase-MT_Hybrid"/>
</dbReference>
<evidence type="ECO:0000313" key="2">
    <source>
        <dbReference type="Proteomes" id="UP001652625"/>
    </source>
</evidence>
<dbReference type="PANTHER" id="PTHR46060">
    <property type="entry name" value="MARINER MOS1 TRANSPOSASE-LIKE PROTEIN"/>
    <property type="match status" value="1"/>
</dbReference>
<dbReference type="Proteomes" id="UP001652625">
    <property type="component" value="Chromosome 12"/>
</dbReference>
<accession>A0ABM4D129</accession>
<proteinExistence type="predicted"/>
<organism evidence="2 3">
    <name type="scientific">Hydra vulgaris</name>
    <name type="common">Hydra</name>
    <name type="synonym">Hydra attenuata</name>
    <dbReference type="NCBI Taxonomy" id="6087"/>
    <lineage>
        <taxon>Eukaryota</taxon>
        <taxon>Metazoa</taxon>
        <taxon>Cnidaria</taxon>
        <taxon>Hydrozoa</taxon>
        <taxon>Hydroidolina</taxon>
        <taxon>Anthoathecata</taxon>
        <taxon>Aplanulata</taxon>
        <taxon>Hydridae</taxon>
        <taxon>Hydra</taxon>
    </lineage>
</organism>
<name>A0ABM4D129_HYDVU</name>
<feature type="domain" description="Mos1 transposase HTH" evidence="1">
    <location>
        <begin position="5"/>
        <end position="53"/>
    </location>
</feature>
<dbReference type="RefSeq" id="XP_065667933.1">
    <property type="nucleotide sequence ID" value="XM_065811861.1"/>
</dbReference>